<dbReference type="Pfam" id="PF08668">
    <property type="entry name" value="HDOD"/>
    <property type="match status" value="1"/>
</dbReference>
<accession>A0AAW9QCD3</accession>
<feature type="domain" description="HDOD" evidence="1">
    <location>
        <begin position="24"/>
        <end position="221"/>
    </location>
</feature>
<dbReference type="InterPro" id="IPR052340">
    <property type="entry name" value="RNase_Y/CdgJ"/>
</dbReference>
<sequence length="274" mass="30135">MPPLIERPLPTLDAWVAHFRDAPVPVLAETADAIEALSANEDAVDAHTLAEALGDDPLLTLRVLAHVGRHHRRETGIETLTAALVLMGVPPFFRAFSGLPTVDDRLAQRPAALRGLQQVMVRAHRAAQFALAFAVQRMDHDAMVIREAALLHDIAEMLLWCHAPDLALEIARRQEADPALRSEAAQRQVLGITLHELQQAVMKAWALPELLLDLGDDRLAHQTPVRNVQLAVRLARHTANGWDNPALPDDICDIAQLLRMNTGATQALLREIDA</sequence>
<dbReference type="SUPFAM" id="SSF109604">
    <property type="entry name" value="HD-domain/PDEase-like"/>
    <property type="match status" value="1"/>
</dbReference>
<dbReference type="PROSITE" id="PS51833">
    <property type="entry name" value="HDOD"/>
    <property type="match status" value="1"/>
</dbReference>
<dbReference type="PANTHER" id="PTHR33525:SF3">
    <property type="entry name" value="RIBONUCLEASE Y"/>
    <property type="match status" value="1"/>
</dbReference>
<dbReference type="PANTHER" id="PTHR33525">
    <property type="match status" value="1"/>
</dbReference>
<reference evidence="2 3" key="1">
    <citation type="submission" date="2024-02" db="EMBL/GenBank/DDBJ databases">
        <title>Genome sequence of Aquincola sp. MAHUQ-54.</title>
        <authorList>
            <person name="Huq M.A."/>
        </authorList>
    </citation>
    <scope>NUCLEOTIDE SEQUENCE [LARGE SCALE GENOMIC DNA]</scope>
    <source>
        <strain evidence="2 3">MAHUQ-54</strain>
    </source>
</reference>
<dbReference type="Proteomes" id="UP001336250">
    <property type="component" value="Unassembled WGS sequence"/>
</dbReference>
<dbReference type="RefSeq" id="WP_332290123.1">
    <property type="nucleotide sequence ID" value="NZ_JAZIBG010000028.1"/>
</dbReference>
<dbReference type="AlphaFoldDB" id="A0AAW9QCD3"/>
<evidence type="ECO:0000259" key="1">
    <source>
        <dbReference type="PROSITE" id="PS51833"/>
    </source>
</evidence>
<dbReference type="Gene3D" id="1.10.3210.10">
    <property type="entry name" value="Hypothetical protein af1432"/>
    <property type="match status" value="1"/>
</dbReference>
<dbReference type="InterPro" id="IPR013976">
    <property type="entry name" value="HDOD"/>
</dbReference>
<comment type="caution">
    <text evidence="2">The sequence shown here is derived from an EMBL/GenBank/DDBJ whole genome shotgun (WGS) entry which is preliminary data.</text>
</comment>
<evidence type="ECO:0000313" key="3">
    <source>
        <dbReference type="Proteomes" id="UP001336250"/>
    </source>
</evidence>
<proteinExistence type="predicted"/>
<keyword evidence="3" id="KW-1185">Reference proteome</keyword>
<dbReference type="EMBL" id="JAZIBG010000028">
    <property type="protein sequence ID" value="MEF7615021.1"/>
    <property type="molecule type" value="Genomic_DNA"/>
</dbReference>
<organism evidence="2 3">
    <name type="scientific">Aquincola agrisoli</name>
    <dbReference type="NCBI Taxonomy" id="3119538"/>
    <lineage>
        <taxon>Bacteria</taxon>
        <taxon>Pseudomonadati</taxon>
        <taxon>Pseudomonadota</taxon>
        <taxon>Betaproteobacteria</taxon>
        <taxon>Burkholderiales</taxon>
        <taxon>Sphaerotilaceae</taxon>
        <taxon>Aquincola</taxon>
    </lineage>
</organism>
<gene>
    <name evidence="2" type="ORF">V4F39_13955</name>
</gene>
<name>A0AAW9QCD3_9BURK</name>
<protein>
    <submittedName>
        <fullName evidence="2">HDOD domain-containing protein</fullName>
    </submittedName>
</protein>
<evidence type="ECO:0000313" key="2">
    <source>
        <dbReference type="EMBL" id="MEF7615021.1"/>
    </source>
</evidence>